<comment type="caution">
    <text evidence="1">The sequence shown here is derived from an EMBL/GenBank/DDBJ whole genome shotgun (WGS) entry which is preliminary data.</text>
</comment>
<keyword evidence="2" id="KW-1185">Reference proteome</keyword>
<reference evidence="1" key="1">
    <citation type="journal article" date="2014" name="Int. J. Syst. Evol. Microbiol.">
        <title>Complete genome sequence of Corynebacterium casei LMG S-19264T (=DSM 44701T), isolated from a smear-ripened cheese.</title>
        <authorList>
            <consortium name="US DOE Joint Genome Institute (JGI-PGF)"/>
            <person name="Walter F."/>
            <person name="Albersmeier A."/>
            <person name="Kalinowski J."/>
            <person name="Ruckert C."/>
        </authorList>
    </citation>
    <scope>NUCLEOTIDE SEQUENCE</scope>
    <source>
        <strain evidence="1">JCM 10088</strain>
    </source>
</reference>
<protein>
    <submittedName>
        <fullName evidence="1">Uncharacterized protein</fullName>
    </submittedName>
</protein>
<evidence type="ECO:0000313" key="1">
    <source>
        <dbReference type="EMBL" id="GGP21710.1"/>
    </source>
</evidence>
<dbReference type="EMBL" id="BMNL01000003">
    <property type="protein sequence ID" value="GGP21710.1"/>
    <property type="molecule type" value="Genomic_DNA"/>
</dbReference>
<name>A0A830GUR6_9CREN</name>
<proteinExistence type="predicted"/>
<reference evidence="1" key="2">
    <citation type="submission" date="2020-09" db="EMBL/GenBank/DDBJ databases">
        <authorList>
            <person name="Sun Q."/>
            <person name="Ohkuma M."/>
        </authorList>
    </citation>
    <scope>NUCLEOTIDE SEQUENCE</scope>
    <source>
        <strain evidence="1">JCM 10088</strain>
    </source>
</reference>
<evidence type="ECO:0000313" key="2">
    <source>
        <dbReference type="Proteomes" id="UP000610960"/>
    </source>
</evidence>
<organism evidence="1 2">
    <name type="scientific">Thermocladium modestius</name>
    <dbReference type="NCBI Taxonomy" id="62609"/>
    <lineage>
        <taxon>Archaea</taxon>
        <taxon>Thermoproteota</taxon>
        <taxon>Thermoprotei</taxon>
        <taxon>Thermoproteales</taxon>
        <taxon>Thermoproteaceae</taxon>
        <taxon>Thermocladium</taxon>
    </lineage>
</organism>
<sequence length="68" mass="7681">MEDVDWIPATKHFEHSGVSGERGGSGWAGIAWHGILKQSKTNCDNLKIMELWKHLNFSLHKDINASHL</sequence>
<dbReference type="Proteomes" id="UP000610960">
    <property type="component" value="Unassembled WGS sequence"/>
</dbReference>
<dbReference type="AlphaFoldDB" id="A0A830GUR6"/>
<accession>A0A830GUR6</accession>
<gene>
    <name evidence="1" type="ORF">GCM10007981_14620</name>
</gene>